<dbReference type="GO" id="GO:0046983">
    <property type="term" value="F:protein dimerization activity"/>
    <property type="evidence" value="ECO:0007669"/>
    <property type="project" value="InterPro"/>
</dbReference>
<dbReference type="NCBIfam" id="TIGR00978">
    <property type="entry name" value="asd_EA"/>
    <property type="match status" value="1"/>
</dbReference>
<protein>
    <recommendedName>
        <fullName evidence="4">Semialdehyde dehydrogenase NAD-binding domain-containing protein</fullName>
    </recommendedName>
</protein>
<dbReference type="CDD" id="cd18130">
    <property type="entry name" value="ASADH_C_arch_fung_like"/>
    <property type="match status" value="1"/>
</dbReference>
<dbReference type="CDD" id="cd02315">
    <property type="entry name" value="ScASADH_like_N"/>
    <property type="match status" value="1"/>
</dbReference>
<gene>
    <name evidence="5" type="ORF">METZ01_LOCUS88248</name>
</gene>
<dbReference type="InterPro" id="IPR051823">
    <property type="entry name" value="ASADH-related"/>
</dbReference>
<comment type="similarity">
    <text evidence="1">Belongs to the aspartate-semialdehyde dehydrogenase family.</text>
</comment>
<evidence type="ECO:0000313" key="5">
    <source>
        <dbReference type="EMBL" id="SVA35394.1"/>
    </source>
</evidence>
<dbReference type="AlphaFoldDB" id="A0A381V5D7"/>
<dbReference type="Gene3D" id="3.30.360.10">
    <property type="entry name" value="Dihydrodipicolinate Reductase, domain 2"/>
    <property type="match status" value="1"/>
</dbReference>
<dbReference type="GO" id="GO:0009088">
    <property type="term" value="P:threonine biosynthetic process"/>
    <property type="evidence" value="ECO:0007669"/>
    <property type="project" value="UniProtKB-ARBA"/>
</dbReference>
<dbReference type="NCBIfam" id="NF006416">
    <property type="entry name" value="PRK08664.1"/>
    <property type="match status" value="1"/>
</dbReference>
<keyword evidence="2" id="KW-0521">NADP</keyword>
<dbReference type="SMART" id="SM00859">
    <property type="entry name" value="Semialdhyde_dh"/>
    <property type="match status" value="1"/>
</dbReference>
<proteinExistence type="inferred from homology"/>
<dbReference type="InterPro" id="IPR012280">
    <property type="entry name" value="Semialdhyde_DH_dimer_dom"/>
</dbReference>
<evidence type="ECO:0000256" key="3">
    <source>
        <dbReference type="ARBA" id="ARBA00023002"/>
    </source>
</evidence>
<organism evidence="5">
    <name type="scientific">marine metagenome</name>
    <dbReference type="NCBI Taxonomy" id="408172"/>
    <lineage>
        <taxon>unclassified sequences</taxon>
        <taxon>metagenomes</taxon>
        <taxon>ecological metagenomes</taxon>
    </lineage>
</organism>
<dbReference type="InterPro" id="IPR036291">
    <property type="entry name" value="NAD(P)-bd_dom_sf"/>
</dbReference>
<feature type="domain" description="Semialdehyde dehydrogenase NAD-binding" evidence="4">
    <location>
        <begin position="6"/>
        <end position="130"/>
    </location>
</feature>
<dbReference type="Pfam" id="PF02774">
    <property type="entry name" value="Semialdhyde_dhC"/>
    <property type="match status" value="1"/>
</dbReference>
<keyword evidence="3" id="KW-0560">Oxidoreductase</keyword>
<reference evidence="5" key="1">
    <citation type="submission" date="2018-05" db="EMBL/GenBank/DDBJ databases">
        <authorList>
            <person name="Lanie J.A."/>
            <person name="Ng W.-L."/>
            <person name="Kazmierczak K.M."/>
            <person name="Andrzejewski T.M."/>
            <person name="Davidsen T.M."/>
            <person name="Wayne K.J."/>
            <person name="Tettelin H."/>
            <person name="Glass J.I."/>
            <person name="Rusch D."/>
            <person name="Podicherti R."/>
            <person name="Tsui H.-C.T."/>
            <person name="Winkler M.E."/>
        </authorList>
    </citation>
    <scope>NUCLEOTIDE SEQUENCE</scope>
</reference>
<dbReference type="InterPro" id="IPR005676">
    <property type="entry name" value="Asp_semi-ald_DH_pep-lack"/>
</dbReference>
<accession>A0A381V5D7</accession>
<dbReference type="GO" id="GO:0050661">
    <property type="term" value="F:NADP binding"/>
    <property type="evidence" value="ECO:0007669"/>
    <property type="project" value="InterPro"/>
</dbReference>
<dbReference type="PANTHER" id="PTHR46718:SF1">
    <property type="entry name" value="ASPARTATE-SEMIALDEHYDE DEHYDROGENASE"/>
    <property type="match status" value="1"/>
</dbReference>
<dbReference type="PANTHER" id="PTHR46718">
    <property type="entry name" value="ASPARTATE-SEMIALDEHYDE DEHYDROGENASE"/>
    <property type="match status" value="1"/>
</dbReference>
<dbReference type="GO" id="GO:0004073">
    <property type="term" value="F:aspartate-semialdehyde dehydrogenase activity"/>
    <property type="evidence" value="ECO:0007669"/>
    <property type="project" value="UniProtKB-ARBA"/>
</dbReference>
<dbReference type="Pfam" id="PF01118">
    <property type="entry name" value="Semialdhyde_dh"/>
    <property type="match status" value="1"/>
</dbReference>
<evidence type="ECO:0000256" key="1">
    <source>
        <dbReference type="ARBA" id="ARBA00010584"/>
    </source>
</evidence>
<dbReference type="SUPFAM" id="SSF51735">
    <property type="entry name" value="NAD(P)-binding Rossmann-fold domains"/>
    <property type="match status" value="1"/>
</dbReference>
<feature type="non-terminal residue" evidence="5">
    <location>
        <position position="328"/>
    </location>
</feature>
<dbReference type="PIRSF" id="PIRSF000148">
    <property type="entry name" value="ASA_dh"/>
    <property type="match status" value="1"/>
</dbReference>
<dbReference type="Gene3D" id="3.40.50.720">
    <property type="entry name" value="NAD(P)-binding Rossmann-like Domain"/>
    <property type="match status" value="1"/>
</dbReference>
<dbReference type="EMBL" id="UINC01007855">
    <property type="protein sequence ID" value="SVA35394.1"/>
    <property type="molecule type" value="Genomic_DNA"/>
</dbReference>
<name>A0A381V5D7_9ZZZZ</name>
<dbReference type="SUPFAM" id="SSF55347">
    <property type="entry name" value="Glyceraldehyde-3-phosphate dehydrogenase-like, C-terminal domain"/>
    <property type="match status" value="1"/>
</dbReference>
<evidence type="ECO:0000256" key="2">
    <source>
        <dbReference type="ARBA" id="ARBA00022857"/>
    </source>
</evidence>
<dbReference type="GO" id="GO:0051287">
    <property type="term" value="F:NAD binding"/>
    <property type="evidence" value="ECO:0007669"/>
    <property type="project" value="InterPro"/>
</dbReference>
<dbReference type="InterPro" id="IPR000534">
    <property type="entry name" value="Semialdehyde_DH_NAD-bd"/>
</dbReference>
<sequence>MSGKIDVGILGATGTVGQEFIAQLEDHPWFRVGWIGASEKSAAKQYRDATGWRLPVARPDRVADMTLERATPGRAPELVFSGLAASVAGEVEVEFAEAGHVVVSNAKNHRMDPLVPLVIPEINRNHLELLTGQRVSNGWSGCIVTNPNCSTIVLALALAPLRPFGLHDVIVSTLQAISGGGYPGVPSLDILGNVVPVVHGEEIKMETETKKIFGLSREDGIQPHEVVVSASTTRVPVLNGHTELVSVSVEQDPRPEDLVAAFQEFSAGPEVAGLPSSPPRPVLYLEEEDRPQPRLDADRGGGMAVCVGRLRRCPVLDFKFVAMGHNTV</sequence>
<evidence type="ECO:0000259" key="4">
    <source>
        <dbReference type="SMART" id="SM00859"/>
    </source>
</evidence>
<dbReference type="GO" id="GO:0009086">
    <property type="term" value="P:methionine biosynthetic process"/>
    <property type="evidence" value="ECO:0007669"/>
    <property type="project" value="TreeGrafter"/>
</dbReference>